<dbReference type="EMBL" id="EQ999981">
    <property type="protein sequence ID" value="EEQ92559.2"/>
    <property type="molecule type" value="Genomic_DNA"/>
</dbReference>
<name>A0ABP2F634_AJEDR</name>
<dbReference type="Proteomes" id="UP000002039">
    <property type="component" value="Unassembled WGS sequence"/>
</dbReference>
<proteinExistence type="predicted"/>
<dbReference type="RefSeq" id="XP_045278857.1">
    <property type="nucleotide sequence ID" value="XM_045423464.1"/>
</dbReference>
<protein>
    <submittedName>
        <fullName evidence="1">Uncharacterized protein</fullName>
    </submittedName>
</protein>
<evidence type="ECO:0000313" key="2">
    <source>
        <dbReference type="Proteomes" id="UP000002039"/>
    </source>
</evidence>
<dbReference type="GeneID" id="69029372"/>
<evidence type="ECO:0000313" key="1">
    <source>
        <dbReference type="EMBL" id="EEQ92559.2"/>
    </source>
</evidence>
<sequence>MSFLFKYSAVLRITKARERCHRLEREKKKAFKHRETDCKTCYNALKRLCKKQELTEKEGIEALFRSQMHFMIQDIEEAALLSEYANLLITGVKPETADQKIQDFEVQVDLTEEEQ</sequence>
<organism evidence="1 2">
    <name type="scientific">Ajellomyces dermatitidis (strain ER-3 / ATCC MYA-2586)</name>
    <name type="common">Blastomyces dermatitidis</name>
    <dbReference type="NCBI Taxonomy" id="559297"/>
    <lineage>
        <taxon>Eukaryota</taxon>
        <taxon>Fungi</taxon>
        <taxon>Dikarya</taxon>
        <taxon>Ascomycota</taxon>
        <taxon>Pezizomycotina</taxon>
        <taxon>Eurotiomycetes</taxon>
        <taxon>Eurotiomycetidae</taxon>
        <taxon>Onygenales</taxon>
        <taxon>Ajellomycetaceae</taxon>
        <taxon>Blastomyces</taxon>
    </lineage>
</organism>
<keyword evidence="2" id="KW-1185">Reference proteome</keyword>
<gene>
    <name evidence="1" type="ORF">BDCG_07679</name>
</gene>
<accession>A0ABP2F634</accession>
<reference evidence="2" key="1">
    <citation type="journal article" date="2015" name="PLoS Genet.">
        <title>The dynamic genome and transcriptome of the human fungal pathogen Blastomyces and close relative Emmonsia.</title>
        <authorList>
            <person name="Munoz J.F."/>
            <person name="Gauthier G.M."/>
            <person name="Desjardins C.A."/>
            <person name="Gallo J.E."/>
            <person name="Holder J."/>
            <person name="Sullivan T.D."/>
            <person name="Marty A.J."/>
            <person name="Carmen J.C."/>
            <person name="Chen Z."/>
            <person name="Ding L."/>
            <person name="Gujja S."/>
            <person name="Magrini V."/>
            <person name="Misas E."/>
            <person name="Mitreva M."/>
            <person name="Priest M."/>
            <person name="Saif S."/>
            <person name="Whiston E.A."/>
            <person name="Young S."/>
            <person name="Zeng Q."/>
            <person name="Goldman W.E."/>
            <person name="Mardis E.R."/>
            <person name="Taylor J.W."/>
            <person name="McEwen J.G."/>
            <person name="Clay O.K."/>
            <person name="Klein B.S."/>
            <person name="Cuomo C.A."/>
        </authorList>
    </citation>
    <scope>NUCLEOTIDE SEQUENCE [LARGE SCALE GENOMIC DNA]</scope>
    <source>
        <strain evidence="2">ER-3 / ATCC MYA-2586</strain>
    </source>
</reference>